<sequence>MAITPIATASSSASFYEPPAPLPAGVPGDVIRSEPVAINYLPGVKAWRVLYRSTTATGEPTAVSGMVITPARMRPGAPLVGIAPGFPGMDDRCAPSRTLPGGASSETPLMLPLLQRGYALAITDYEGLGTPGDHRYVVGASEAHAMLDAMRAARRLPAAGIDPTARAAVSGYSQGGHAAMFTAELQPEYAPDVPLAGVAAGGLPADFNAIARFLDGGWFSQLFSAVAVSYQAAYPEIELDGLLTPRGHAAVEEVRRDCLVDIVTSRRAFTRLSRLTLRSPLTDPAWQRRFAENRAAERRPPMPLLLYHSRADQGLPFKQAEAAKDRYCALGATVTWREYLRTEHALGFLVAIPRTVRWLDARLRGDAVEGTCPAAG</sequence>
<dbReference type="SUPFAM" id="SSF53474">
    <property type="entry name" value="alpha/beta-Hydrolases"/>
    <property type="match status" value="1"/>
</dbReference>
<dbReference type="InterPro" id="IPR029058">
    <property type="entry name" value="AB_hydrolase_fold"/>
</dbReference>
<dbReference type="PIRSF" id="PIRSF029171">
    <property type="entry name" value="Esterase_LipA"/>
    <property type="match status" value="1"/>
</dbReference>
<dbReference type="Gene3D" id="3.40.50.1820">
    <property type="entry name" value="alpha/beta hydrolase"/>
    <property type="match status" value="1"/>
</dbReference>
<evidence type="ECO:0000313" key="1">
    <source>
        <dbReference type="EMBL" id="UUY04905.1"/>
    </source>
</evidence>
<protein>
    <submittedName>
        <fullName evidence="1">Lipase family protein</fullName>
    </submittedName>
</protein>
<reference evidence="2" key="1">
    <citation type="submission" date="2021-11" db="EMBL/GenBank/DDBJ databases">
        <title>Cultivation dependent microbiological survey of springs from the worlds oldest radium mine currently devoted to the extraction of radon-saturated water.</title>
        <authorList>
            <person name="Kapinusova G."/>
            <person name="Smrhova T."/>
            <person name="Strejcek M."/>
            <person name="Suman J."/>
            <person name="Jani K."/>
            <person name="Pajer P."/>
            <person name="Uhlik O."/>
        </authorList>
    </citation>
    <scope>NUCLEOTIDE SEQUENCE [LARGE SCALE GENOMIC DNA]</scope>
    <source>
        <strain evidence="2">J379</strain>
    </source>
</reference>
<evidence type="ECO:0000313" key="2">
    <source>
        <dbReference type="Proteomes" id="UP001058860"/>
    </source>
</evidence>
<name>A0ABY5PK10_9ACTN</name>
<dbReference type="InterPro" id="IPR005152">
    <property type="entry name" value="Lipase_secreted"/>
</dbReference>
<proteinExistence type="predicted"/>
<gene>
    <name evidence="1" type="ORF">LRS13_05090</name>
</gene>
<dbReference type="PANTHER" id="PTHR34853:SF1">
    <property type="entry name" value="LIPASE 5"/>
    <property type="match status" value="1"/>
</dbReference>
<dbReference type="PANTHER" id="PTHR34853">
    <property type="match status" value="1"/>
</dbReference>
<dbReference type="Gene3D" id="1.10.260.130">
    <property type="match status" value="1"/>
</dbReference>
<organism evidence="1 2">
    <name type="scientific">Svornostia abyssi</name>
    <dbReference type="NCBI Taxonomy" id="2898438"/>
    <lineage>
        <taxon>Bacteria</taxon>
        <taxon>Bacillati</taxon>
        <taxon>Actinomycetota</taxon>
        <taxon>Thermoleophilia</taxon>
        <taxon>Solirubrobacterales</taxon>
        <taxon>Baekduiaceae</taxon>
        <taxon>Svornostia</taxon>
    </lineage>
</organism>
<accession>A0ABY5PK10</accession>
<dbReference type="RefSeq" id="WP_353865383.1">
    <property type="nucleotide sequence ID" value="NZ_CP088295.1"/>
</dbReference>
<keyword evidence="2" id="KW-1185">Reference proteome</keyword>
<dbReference type="Proteomes" id="UP001058860">
    <property type="component" value="Chromosome"/>
</dbReference>
<dbReference type="EMBL" id="CP088295">
    <property type="protein sequence ID" value="UUY04905.1"/>
    <property type="molecule type" value="Genomic_DNA"/>
</dbReference>
<dbReference type="Pfam" id="PF03583">
    <property type="entry name" value="LIP"/>
    <property type="match status" value="1"/>
</dbReference>